<dbReference type="GO" id="GO:0008908">
    <property type="term" value="F:isochorismatase activity"/>
    <property type="evidence" value="ECO:0007669"/>
    <property type="project" value="InterPro"/>
</dbReference>
<dbReference type="EMBL" id="FOLM01000001">
    <property type="protein sequence ID" value="SFB98275.1"/>
    <property type="molecule type" value="Genomic_DNA"/>
</dbReference>
<keyword evidence="3" id="KW-0456">Lyase</keyword>
<dbReference type="GO" id="GO:0016829">
    <property type="term" value="F:lyase activity"/>
    <property type="evidence" value="ECO:0007669"/>
    <property type="project" value="UniProtKB-KW"/>
</dbReference>
<organism evidence="3 4">
    <name type="scientific">Streptomyces aidingensis</name>
    <dbReference type="NCBI Taxonomy" id="910347"/>
    <lineage>
        <taxon>Bacteria</taxon>
        <taxon>Bacillati</taxon>
        <taxon>Actinomycetota</taxon>
        <taxon>Actinomycetes</taxon>
        <taxon>Kitasatosporales</taxon>
        <taxon>Streptomycetaceae</taxon>
        <taxon>Streptomyces</taxon>
    </lineage>
</organism>
<dbReference type="InterPro" id="IPR016291">
    <property type="entry name" value="Isochorismatase"/>
</dbReference>
<accession>A0A1I1FFY1</accession>
<keyword evidence="4" id="KW-1185">Reference proteome</keyword>
<dbReference type="Pfam" id="PF00857">
    <property type="entry name" value="Isochorismatase"/>
    <property type="match status" value="1"/>
</dbReference>
<dbReference type="PIRSF" id="PIRSF001111">
    <property type="entry name" value="Isochorismatase"/>
    <property type="match status" value="1"/>
</dbReference>
<dbReference type="RefSeq" id="WP_093837078.1">
    <property type="nucleotide sequence ID" value="NZ_FOLM01000001.1"/>
</dbReference>
<dbReference type="PRINTS" id="PR01398">
    <property type="entry name" value="ISCHRISMTASE"/>
</dbReference>
<proteinExistence type="predicted"/>
<reference evidence="3 4" key="1">
    <citation type="submission" date="2016-10" db="EMBL/GenBank/DDBJ databases">
        <authorList>
            <person name="de Groot N.N."/>
        </authorList>
    </citation>
    <scope>NUCLEOTIDE SEQUENCE [LARGE SCALE GENOMIC DNA]</scope>
    <source>
        <strain evidence="3 4">CGMCC 4.5739</strain>
    </source>
</reference>
<feature type="domain" description="Isochorismatase-like" evidence="2">
    <location>
        <begin position="36"/>
        <end position="206"/>
    </location>
</feature>
<evidence type="ECO:0000313" key="3">
    <source>
        <dbReference type="EMBL" id="SFB98275.1"/>
    </source>
</evidence>
<dbReference type="OrthoDB" id="5794853at2"/>
<keyword evidence="1" id="KW-0378">Hydrolase</keyword>
<sequence length="234" mass="25483">MQFSAGIPSITSYPLPHQDELPQNVAGWLPDPSRAVLLVHDMQRYFLRPLPSPGLRQELTANCARLRETCARAGVPVVYTAQPGGMTPQQRGLLRDFWGPGMRVEPADRRVAEPVAPGPDDTVLTKWRYSAFHRTGLLDRMREWGRDQLVICGVYAHVGILATAVEAFTQDIETFLAADAVADFSREHHMLTLDYAAGRCAVVATTGTLTARLRERAAAGDRPAAALSLPGGAA</sequence>
<dbReference type="STRING" id="910347.SAMN05421773_101718"/>
<evidence type="ECO:0000256" key="1">
    <source>
        <dbReference type="ARBA" id="ARBA00022801"/>
    </source>
</evidence>
<dbReference type="Gene3D" id="3.40.50.850">
    <property type="entry name" value="Isochorismatase-like"/>
    <property type="match status" value="1"/>
</dbReference>
<dbReference type="InterPro" id="IPR036380">
    <property type="entry name" value="Isochorismatase-like_sf"/>
</dbReference>
<dbReference type="SUPFAM" id="SSF52499">
    <property type="entry name" value="Isochorismatase-like hydrolases"/>
    <property type="match status" value="1"/>
</dbReference>
<dbReference type="PANTHER" id="PTHR43540:SF3">
    <property type="entry name" value="ENTEROBACTIN SYNTHASE COMPONENT B"/>
    <property type="match status" value="1"/>
</dbReference>
<dbReference type="Proteomes" id="UP000199207">
    <property type="component" value="Unassembled WGS sequence"/>
</dbReference>
<dbReference type="InterPro" id="IPR000868">
    <property type="entry name" value="Isochorismatase-like_dom"/>
</dbReference>
<dbReference type="AlphaFoldDB" id="A0A1I1FFY1"/>
<protein>
    <submittedName>
        <fullName evidence="3">Bifunctional isochorismate lyase / aryl carrier protein</fullName>
    </submittedName>
</protein>
<gene>
    <name evidence="3" type="ORF">SAMN05421773_101718</name>
</gene>
<dbReference type="PANTHER" id="PTHR43540">
    <property type="entry name" value="PEROXYUREIDOACRYLATE/UREIDOACRYLATE AMIDOHYDROLASE-RELATED"/>
    <property type="match status" value="1"/>
</dbReference>
<name>A0A1I1FFY1_9ACTN</name>
<dbReference type="InterPro" id="IPR050272">
    <property type="entry name" value="Isochorismatase-like_hydrls"/>
</dbReference>
<evidence type="ECO:0000313" key="4">
    <source>
        <dbReference type="Proteomes" id="UP000199207"/>
    </source>
</evidence>
<evidence type="ECO:0000259" key="2">
    <source>
        <dbReference type="Pfam" id="PF00857"/>
    </source>
</evidence>